<accession>F4C256</accession>
<reference evidence="1" key="1">
    <citation type="submission" date="2011-03" db="EMBL/GenBank/DDBJ databases">
        <title>Complete sequence of Sphingobacterium sp. 21.</title>
        <authorList>
            <consortium name="US DOE Joint Genome Institute"/>
            <person name="Lucas S."/>
            <person name="Copeland A."/>
            <person name="Lapidus A."/>
            <person name="Cheng J.-F."/>
            <person name="Goodwin L."/>
            <person name="Pitluck S."/>
            <person name="Davenport K."/>
            <person name="Detter J.C."/>
            <person name="Han C."/>
            <person name="Tapia R."/>
            <person name="Land M."/>
            <person name="Hauser L."/>
            <person name="Kyrpides N."/>
            <person name="Ivanova N."/>
            <person name="Ovchinnikova G."/>
            <person name="Pagani I."/>
            <person name="Siebers A.K."/>
            <person name="Allgaier M."/>
            <person name="Thelen M.P."/>
            <person name="Hugenholtz P."/>
            <person name="Woyke T."/>
        </authorList>
    </citation>
    <scope>NUCLEOTIDE SEQUENCE</scope>
    <source>
        <strain evidence="1">21</strain>
    </source>
</reference>
<evidence type="ECO:0000313" key="1">
    <source>
        <dbReference type="EMBL" id="ADZ79706.1"/>
    </source>
</evidence>
<dbReference type="eggNOG" id="COG0224">
    <property type="taxonomic scope" value="Bacteria"/>
</dbReference>
<dbReference type="OrthoDB" id="1523452at2"/>
<dbReference type="AlphaFoldDB" id="F4C256"/>
<dbReference type="InterPro" id="IPR014985">
    <property type="entry name" value="WbqC"/>
</dbReference>
<gene>
    <name evidence="1" type="ordered locus">Sph21_3163</name>
</gene>
<protein>
    <submittedName>
        <fullName evidence="1">WbqC-like family protein</fullName>
    </submittedName>
</protein>
<dbReference type="Pfam" id="PF08889">
    <property type="entry name" value="WbqC"/>
    <property type="match status" value="1"/>
</dbReference>
<dbReference type="STRING" id="743722.Sph21_3163"/>
<name>F4C256_SPHS2</name>
<proteinExistence type="predicted"/>
<dbReference type="EMBL" id="CP002584">
    <property type="protein sequence ID" value="ADZ79706.1"/>
    <property type="molecule type" value="Genomic_DNA"/>
</dbReference>
<dbReference type="HOGENOM" id="CLU_079350_1_0_10"/>
<organism evidence="1">
    <name type="scientific">Sphingobacterium sp. (strain 21)</name>
    <dbReference type="NCBI Taxonomy" id="743722"/>
    <lineage>
        <taxon>Bacteria</taxon>
        <taxon>Pseudomonadati</taxon>
        <taxon>Bacteroidota</taxon>
        <taxon>Sphingobacteriia</taxon>
        <taxon>Sphingobacteriales</taxon>
        <taxon>Sphingobacteriaceae</taxon>
        <taxon>Sphingobacterium</taxon>
    </lineage>
</organism>
<dbReference type="PATRIC" id="fig|743722.3.peg.3383"/>
<sequence>MEKTDKLFPCFYLAPIAAVSEMLSADGDEILIEKFEHFPKQTYRNRASIYSPNGKLDLIIPVRKGAKVHTVMKDVRISYESDWQRLHWMSLQTSYRRSAYFEFYEDDFAPFYEKKYEFLFDFNTDLTSMLLRLLKIRKALTFTTSYQDSDAGIQDFRNRIHPKQTYQAKEFKPYFQVFEPKHGFLPNLSIVDLLFNQGPNSLNFL</sequence>
<dbReference type="KEGG" id="shg:Sph21_3163"/>